<evidence type="ECO:0000256" key="3">
    <source>
        <dbReference type="ARBA" id="ARBA00022737"/>
    </source>
</evidence>
<dbReference type="PANTHER" id="PTHR24369:SF210">
    <property type="entry name" value="CHAOPTIN-RELATED"/>
    <property type="match status" value="1"/>
</dbReference>
<dbReference type="InterPro" id="IPR003591">
    <property type="entry name" value="Leu-rich_rpt_typical-subtyp"/>
</dbReference>
<accession>A0A9D4HWU9</accession>
<dbReference type="Pfam" id="PF13855">
    <property type="entry name" value="LRR_8"/>
    <property type="match status" value="1"/>
</dbReference>
<comment type="caution">
    <text evidence="7">The sequence shown here is derived from an EMBL/GenBank/DDBJ whole genome shotgun (WGS) entry which is preliminary data.</text>
</comment>
<dbReference type="EMBL" id="JAIWYP010000011">
    <property type="protein sequence ID" value="KAH3735804.1"/>
    <property type="molecule type" value="Genomic_DNA"/>
</dbReference>
<feature type="chain" id="PRO_5039643367" description="LRRCT domain-containing protein" evidence="5">
    <location>
        <begin position="23"/>
        <end position="395"/>
    </location>
</feature>
<dbReference type="SUPFAM" id="SSF52058">
    <property type="entry name" value="L domain-like"/>
    <property type="match status" value="1"/>
</dbReference>
<dbReference type="SMART" id="SM00082">
    <property type="entry name" value="LRRCT"/>
    <property type="match status" value="1"/>
</dbReference>
<dbReference type="PROSITE" id="PS51450">
    <property type="entry name" value="LRR"/>
    <property type="match status" value="1"/>
</dbReference>
<keyword evidence="4" id="KW-0472">Membrane</keyword>
<feature type="domain" description="LRRCT" evidence="6">
    <location>
        <begin position="267"/>
        <end position="319"/>
    </location>
</feature>
<dbReference type="Proteomes" id="UP000828390">
    <property type="component" value="Unassembled WGS sequence"/>
</dbReference>
<protein>
    <recommendedName>
        <fullName evidence="6">LRRCT domain-containing protein</fullName>
    </recommendedName>
</protein>
<dbReference type="Gene3D" id="3.80.10.10">
    <property type="entry name" value="Ribonuclease Inhibitor"/>
    <property type="match status" value="2"/>
</dbReference>
<keyword evidence="1" id="KW-0433">Leucine-rich repeat</keyword>
<proteinExistence type="predicted"/>
<reference evidence="7" key="1">
    <citation type="journal article" date="2019" name="bioRxiv">
        <title>The Genome of the Zebra Mussel, Dreissena polymorpha: A Resource for Invasive Species Research.</title>
        <authorList>
            <person name="McCartney M.A."/>
            <person name="Auch B."/>
            <person name="Kono T."/>
            <person name="Mallez S."/>
            <person name="Zhang Y."/>
            <person name="Obille A."/>
            <person name="Becker A."/>
            <person name="Abrahante J.E."/>
            <person name="Garbe J."/>
            <person name="Badalamenti J.P."/>
            <person name="Herman A."/>
            <person name="Mangelson H."/>
            <person name="Liachko I."/>
            <person name="Sullivan S."/>
            <person name="Sone E.D."/>
            <person name="Koren S."/>
            <person name="Silverstein K.A.T."/>
            <person name="Beckman K.B."/>
            <person name="Gohl D.M."/>
        </authorList>
    </citation>
    <scope>NUCLEOTIDE SEQUENCE</scope>
    <source>
        <strain evidence="7">Duluth1</strain>
        <tissue evidence="7">Whole animal</tissue>
    </source>
</reference>
<keyword evidence="8" id="KW-1185">Reference proteome</keyword>
<keyword evidence="4" id="KW-0812">Transmembrane</keyword>
<dbReference type="OrthoDB" id="6287768at2759"/>
<reference evidence="7" key="2">
    <citation type="submission" date="2020-11" db="EMBL/GenBank/DDBJ databases">
        <authorList>
            <person name="McCartney M.A."/>
            <person name="Auch B."/>
            <person name="Kono T."/>
            <person name="Mallez S."/>
            <person name="Becker A."/>
            <person name="Gohl D.M."/>
            <person name="Silverstein K.A.T."/>
            <person name="Koren S."/>
            <person name="Bechman K.B."/>
            <person name="Herman A."/>
            <person name="Abrahante J.E."/>
            <person name="Garbe J."/>
        </authorList>
    </citation>
    <scope>NUCLEOTIDE SEQUENCE</scope>
    <source>
        <strain evidence="7">Duluth1</strain>
        <tissue evidence="7">Whole animal</tissue>
    </source>
</reference>
<dbReference type="InterPro" id="IPR050541">
    <property type="entry name" value="LRR_TM_domain-containing"/>
</dbReference>
<name>A0A9D4HWU9_DREPO</name>
<sequence length="395" mass="44117">MAGVGILVNVLVTLICSWSVSAIEGTNTTEVTDKTTSLLRADRCKNVVENCFCKEKAVTCKGARFTNMDELSPYIKYTTTRISITNGQLTEFSGFQIQLDNLVYLNLSGNLISTVDMNAFRNMPYLNVVDLSNNPVRCIGDVFQPLLNIREMYMRNCNHPDTMGKLCMPEKMIPNVANLTFLEVLDLSANHFDTVTEDFRGFLCNKAFNIKTLILANNKFSYFSVDGCLTSLELLDISFNNFHSLSDEETKYIESIESLEQVKIEGNPFNCTCQIAGFATWLNTTQQPLDVNNIKCPEGANTPFAGKRIVDLDAVALCGEASIAVCFDGRNGDHTMHTRSINAIIAGAMFVAFLIIVTVMLMIYKRHRAKRTLRKGGYANANYYASEPSYDRINK</sequence>
<keyword evidence="3" id="KW-0677">Repeat</keyword>
<evidence type="ECO:0000256" key="5">
    <source>
        <dbReference type="SAM" id="SignalP"/>
    </source>
</evidence>
<feature type="transmembrane region" description="Helical" evidence="4">
    <location>
        <begin position="343"/>
        <end position="364"/>
    </location>
</feature>
<dbReference type="InterPro" id="IPR032675">
    <property type="entry name" value="LRR_dom_sf"/>
</dbReference>
<evidence type="ECO:0000256" key="1">
    <source>
        <dbReference type="ARBA" id="ARBA00022614"/>
    </source>
</evidence>
<dbReference type="PANTHER" id="PTHR24369">
    <property type="entry name" value="ANTIGEN BSP, PUTATIVE-RELATED"/>
    <property type="match status" value="1"/>
</dbReference>
<dbReference type="SMART" id="SM00369">
    <property type="entry name" value="LRR_TYP"/>
    <property type="match status" value="4"/>
</dbReference>
<dbReference type="InterPro" id="IPR001611">
    <property type="entry name" value="Leu-rich_rpt"/>
</dbReference>
<organism evidence="7 8">
    <name type="scientific">Dreissena polymorpha</name>
    <name type="common">Zebra mussel</name>
    <name type="synonym">Mytilus polymorpha</name>
    <dbReference type="NCBI Taxonomy" id="45954"/>
    <lineage>
        <taxon>Eukaryota</taxon>
        <taxon>Metazoa</taxon>
        <taxon>Spiralia</taxon>
        <taxon>Lophotrochozoa</taxon>
        <taxon>Mollusca</taxon>
        <taxon>Bivalvia</taxon>
        <taxon>Autobranchia</taxon>
        <taxon>Heteroconchia</taxon>
        <taxon>Euheterodonta</taxon>
        <taxon>Imparidentia</taxon>
        <taxon>Neoheterodontei</taxon>
        <taxon>Myida</taxon>
        <taxon>Dreissenoidea</taxon>
        <taxon>Dreissenidae</taxon>
        <taxon>Dreissena</taxon>
    </lineage>
</organism>
<evidence type="ECO:0000256" key="4">
    <source>
        <dbReference type="SAM" id="Phobius"/>
    </source>
</evidence>
<dbReference type="InterPro" id="IPR000483">
    <property type="entry name" value="Cys-rich_flank_reg_C"/>
</dbReference>
<evidence type="ECO:0000313" key="7">
    <source>
        <dbReference type="EMBL" id="KAH3735804.1"/>
    </source>
</evidence>
<evidence type="ECO:0000259" key="6">
    <source>
        <dbReference type="SMART" id="SM00082"/>
    </source>
</evidence>
<dbReference type="GO" id="GO:0005886">
    <property type="term" value="C:plasma membrane"/>
    <property type="evidence" value="ECO:0007669"/>
    <property type="project" value="TreeGrafter"/>
</dbReference>
<gene>
    <name evidence="7" type="ORF">DPMN_042362</name>
</gene>
<dbReference type="AlphaFoldDB" id="A0A9D4HWU9"/>
<keyword evidence="4" id="KW-1133">Transmembrane helix</keyword>
<keyword evidence="2 5" id="KW-0732">Signal</keyword>
<feature type="signal peptide" evidence="5">
    <location>
        <begin position="1"/>
        <end position="22"/>
    </location>
</feature>
<evidence type="ECO:0000256" key="2">
    <source>
        <dbReference type="ARBA" id="ARBA00022729"/>
    </source>
</evidence>
<evidence type="ECO:0000313" key="8">
    <source>
        <dbReference type="Proteomes" id="UP000828390"/>
    </source>
</evidence>